<name>A0A2J7QLH0_9NEOP</name>
<evidence type="ECO:0000256" key="1">
    <source>
        <dbReference type="ARBA" id="ARBA00005591"/>
    </source>
</evidence>
<dbReference type="PANTHER" id="PTHR43774">
    <property type="entry name" value="PEPTIDE METHIONINE SULFOXIDE REDUCTASE"/>
    <property type="match status" value="1"/>
</dbReference>
<dbReference type="STRING" id="105785.A0A2J7QLH0"/>
<dbReference type="InParanoid" id="A0A2J7QLH0"/>
<dbReference type="InterPro" id="IPR002569">
    <property type="entry name" value="Met_Sox_Rdtase_MsrA_dom"/>
</dbReference>
<dbReference type="EMBL" id="NEVH01013243">
    <property type="protein sequence ID" value="PNF29439.1"/>
    <property type="molecule type" value="Genomic_DNA"/>
</dbReference>
<dbReference type="AlphaFoldDB" id="A0A2J7QLH0"/>
<accession>A0A2J7QLH0</accession>
<dbReference type="GO" id="GO:0008113">
    <property type="term" value="F:peptide-methionine (S)-S-oxide reductase activity"/>
    <property type="evidence" value="ECO:0007669"/>
    <property type="project" value="UniProtKB-EC"/>
</dbReference>
<reference evidence="7 8" key="1">
    <citation type="submission" date="2017-12" db="EMBL/GenBank/DDBJ databases">
        <title>Hemimetabolous genomes reveal molecular basis of termite eusociality.</title>
        <authorList>
            <person name="Harrison M.C."/>
            <person name="Jongepier E."/>
            <person name="Robertson H.M."/>
            <person name="Arning N."/>
            <person name="Bitard-Feildel T."/>
            <person name="Chao H."/>
            <person name="Childers C.P."/>
            <person name="Dinh H."/>
            <person name="Doddapaneni H."/>
            <person name="Dugan S."/>
            <person name="Gowin J."/>
            <person name="Greiner C."/>
            <person name="Han Y."/>
            <person name="Hu H."/>
            <person name="Hughes D.S.T."/>
            <person name="Huylmans A.-K."/>
            <person name="Kemena C."/>
            <person name="Kremer L.P.M."/>
            <person name="Lee S.L."/>
            <person name="Lopez-Ezquerra A."/>
            <person name="Mallet L."/>
            <person name="Monroy-Kuhn J.M."/>
            <person name="Moser A."/>
            <person name="Murali S.C."/>
            <person name="Muzny D.M."/>
            <person name="Otani S."/>
            <person name="Piulachs M.-D."/>
            <person name="Poelchau M."/>
            <person name="Qu J."/>
            <person name="Schaub F."/>
            <person name="Wada-Katsumata A."/>
            <person name="Worley K.C."/>
            <person name="Xie Q."/>
            <person name="Ylla G."/>
            <person name="Poulsen M."/>
            <person name="Gibbs R.A."/>
            <person name="Schal C."/>
            <person name="Richards S."/>
            <person name="Belles X."/>
            <person name="Korb J."/>
            <person name="Bornberg-Bauer E."/>
        </authorList>
    </citation>
    <scope>NUCLEOTIDE SEQUENCE [LARGE SCALE GENOMIC DNA]</scope>
    <source>
        <tissue evidence="7">Whole body</tissue>
    </source>
</reference>
<evidence type="ECO:0000313" key="7">
    <source>
        <dbReference type="EMBL" id="PNF29439.1"/>
    </source>
</evidence>
<evidence type="ECO:0000256" key="4">
    <source>
        <dbReference type="ARBA" id="ARBA00030643"/>
    </source>
</evidence>
<evidence type="ECO:0000259" key="6">
    <source>
        <dbReference type="Pfam" id="PF20939"/>
    </source>
</evidence>
<dbReference type="FunCoup" id="A0A2J7QLH0">
    <property type="interactions" value="792"/>
</dbReference>
<proteinExistence type="inferred from homology"/>
<gene>
    <name evidence="7" type="ORF">B7P43_G04533</name>
</gene>
<dbReference type="InterPro" id="IPR036509">
    <property type="entry name" value="Met_Sox_Rdtase_MsrA_sf"/>
</dbReference>
<evidence type="ECO:0000256" key="2">
    <source>
        <dbReference type="ARBA" id="ARBA00012502"/>
    </source>
</evidence>
<dbReference type="PANTHER" id="PTHR43774:SF1">
    <property type="entry name" value="PEPTIDE METHIONINE SULFOXIDE REDUCTASE MSRA 2"/>
    <property type="match status" value="1"/>
</dbReference>
<sequence>MITNTIAVGLTRLSLGAMGLRGSTAASSNMPSLLHDIDVPTKKATFSMACFWAPDSLFGAQKGVIRTRVGFAGGTTKNPSYHSIGDHTESIEIDYDPNEISYSELLDMFWNHHDPTARTSKQYTSLIMHHDQDQKELAEKTLKEEEEKKSGYIVTKILPAKEFYDAEDYHQKYRLQQHPLLMEATGLVPGPQLKSSHLAARLNGYVVGSGGVAQFDSEVSRLGLDEKTANYVRKLVVKYEGQGLFC</sequence>
<feature type="domain" description="Selenoprotein methionine sulfoxide reductase A helical" evidence="6">
    <location>
        <begin position="192"/>
        <end position="233"/>
    </location>
</feature>
<comment type="caution">
    <text evidence="7">The sequence shown here is derived from an EMBL/GenBank/DDBJ whole genome shotgun (WGS) entry which is preliminary data.</text>
</comment>
<evidence type="ECO:0000256" key="3">
    <source>
        <dbReference type="ARBA" id="ARBA00023002"/>
    </source>
</evidence>
<dbReference type="Pfam" id="PF01625">
    <property type="entry name" value="PMSR"/>
    <property type="match status" value="1"/>
</dbReference>
<dbReference type="EC" id="1.8.4.11" evidence="2"/>
<organism evidence="7 8">
    <name type="scientific">Cryptotermes secundus</name>
    <dbReference type="NCBI Taxonomy" id="105785"/>
    <lineage>
        <taxon>Eukaryota</taxon>
        <taxon>Metazoa</taxon>
        <taxon>Ecdysozoa</taxon>
        <taxon>Arthropoda</taxon>
        <taxon>Hexapoda</taxon>
        <taxon>Insecta</taxon>
        <taxon>Pterygota</taxon>
        <taxon>Neoptera</taxon>
        <taxon>Polyneoptera</taxon>
        <taxon>Dictyoptera</taxon>
        <taxon>Blattodea</taxon>
        <taxon>Blattoidea</taxon>
        <taxon>Termitoidae</taxon>
        <taxon>Kalotermitidae</taxon>
        <taxon>Cryptotermitinae</taxon>
        <taxon>Cryptotermes</taxon>
    </lineage>
</organism>
<dbReference type="Proteomes" id="UP000235965">
    <property type="component" value="Unassembled WGS sequence"/>
</dbReference>
<dbReference type="HAMAP" id="MF_01401">
    <property type="entry name" value="MsrA"/>
    <property type="match status" value="1"/>
</dbReference>
<protein>
    <recommendedName>
        <fullName evidence="2">peptide-methionine (S)-S-oxide reductase</fullName>
        <ecNumber evidence="2">1.8.4.11</ecNumber>
    </recommendedName>
    <alternativeName>
        <fullName evidence="4">Peptide-methionine (S)-S-oxide reductase</fullName>
    </alternativeName>
</protein>
<keyword evidence="8" id="KW-1185">Reference proteome</keyword>
<dbReference type="SUPFAM" id="SSF55068">
    <property type="entry name" value="Peptide methionine sulfoxide reductase"/>
    <property type="match status" value="1"/>
</dbReference>
<keyword evidence="3" id="KW-0560">Oxidoreductase</keyword>
<comment type="similarity">
    <text evidence="1">Belongs to the MsrA Met sulfoxide reductase family.</text>
</comment>
<dbReference type="NCBIfam" id="TIGR00401">
    <property type="entry name" value="msrA"/>
    <property type="match status" value="1"/>
</dbReference>
<dbReference type="Gene3D" id="3.30.1060.10">
    <property type="entry name" value="Peptide methionine sulphoxide reductase MsrA"/>
    <property type="match status" value="1"/>
</dbReference>
<dbReference type="FunFam" id="3.30.1060.10:FF:000004">
    <property type="entry name" value="Peptide methionine sulfoxide reductase A5"/>
    <property type="match status" value="1"/>
</dbReference>
<evidence type="ECO:0000259" key="5">
    <source>
        <dbReference type="Pfam" id="PF01625"/>
    </source>
</evidence>
<dbReference type="Pfam" id="PF20939">
    <property type="entry name" value="MsrA_helical"/>
    <property type="match status" value="1"/>
</dbReference>
<evidence type="ECO:0000313" key="8">
    <source>
        <dbReference type="Proteomes" id="UP000235965"/>
    </source>
</evidence>
<dbReference type="InterPro" id="IPR049006">
    <property type="entry name" value="MsrA_helical"/>
</dbReference>
<dbReference type="OrthoDB" id="77405at2759"/>
<feature type="domain" description="Peptide methionine sulphoxide reductase MsrA" evidence="5">
    <location>
        <begin position="43"/>
        <end position="177"/>
    </location>
</feature>